<evidence type="ECO:0000313" key="4">
    <source>
        <dbReference type="Proteomes" id="UP000652427"/>
    </source>
</evidence>
<feature type="domain" description="Ubiquinol-cytochrome c chaperone" evidence="2">
    <location>
        <begin position="36"/>
        <end position="169"/>
    </location>
</feature>
<dbReference type="Proteomes" id="UP000652427">
    <property type="component" value="Unassembled WGS sequence"/>
</dbReference>
<name>A0ABX2N4A0_9SPHN</name>
<dbReference type="RefSeq" id="WP_176279968.1">
    <property type="nucleotide sequence ID" value="NZ_JABWMH010000003.1"/>
</dbReference>
<proteinExistence type="inferred from homology"/>
<comment type="similarity">
    <text evidence="1">Belongs to the UPF0174 family.</text>
</comment>
<dbReference type="Pfam" id="PF03981">
    <property type="entry name" value="Ubiq_cyt_C_chap"/>
    <property type="match status" value="1"/>
</dbReference>
<evidence type="ECO:0000313" key="3">
    <source>
        <dbReference type="EMBL" id="NVD28531.1"/>
    </source>
</evidence>
<protein>
    <submittedName>
        <fullName evidence="3">Ubiquinol-cytochrome C chaperone</fullName>
    </submittedName>
</protein>
<dbReference type="InterPro" id="IPR021150">
    <property type="entry name" value="Ubiq_cyt_c_chap"/>
</dbReference>
<reference evidence="3 4" key="1">
    <citation type="submission" date="2020-06" db="EMBL/GenBank/DDBJ databases">
        <authorList>
            <person name="Kim S.-J."/>
            <person name="Park S.-J."/>
        </authorList>
    </citation>
    <scope>NUCLEOTIDE SEQUENCE [LARGE SCALE GENOMIC DNA]</scope>
    <source>
        <strain evidence="3 4">SW-151</strain>
    </source>
</reference>
<sequence length="177" mass="19467">MSFFSKIFSKDKPNAGMRPLYESIVQEGRQIAWYEEGQVPDSIDGRFDMIAAIFALVMIRLEKEEDRGQDIAWLTEIFISDMDGQLRQIGIGEMVVGKHVGRMMGALGGRVGAYREALENGANLEDAILRNIFRGEKPDDAALAYVARQLAAYHAALQGLDSSEIIAGKLPDSGSAK</sequence>
<evidence type="ECO:0000256" key="1">
    <source>
        <dbReference type="ARBA" id="ARBA00006436"/>
    </source>
</evidence>
<accession>A0ABX2N4A0</accession>
<keyword evidence="4" id="KW-1185">Reference proteome</keyword>
<comment type="caution">
    <text evidence="3">The sequence shown here is derived from an EMBL/GenBank/DDBJ whole genome shotgun (WGS) entry which is preliminary data.</text>
</comment>
<dbReference type="EMBL" id="JABWMH010000003">
    <property type="protein sequence ID" value="NVD28531.1"/>
    <property type="molecule type" value="Genomic_DNA"/>
</dbReference>
<evidence type="ECO:0000259" key="2">
    <source>
        <dbReference type="Pfam" id="PF03981"/>
    </source>
</evidence>
<organism evidence="3 4">
    <name type="scientific">Parasphingorhabdus flavimaris</name>
    <dbReference type="NCBI Taxonomy" id="266812"/>
    <lineage>
        <taxon>Bacteria</taxon>
        <taxon>Pseudomonadati</taxon>
        <taxon>Pseudomonadota</taxon>
        <taxon>Alphaproteobacteria</taxon>
        <taxon>Sphingomonadales</taxon>
        <taxon>Sphingomonadaceae</taxon>
        <taxon>Parasphingorhabdus</taxon>
    </lineage>
</organism>
<gene>
    <name evidence="3" type="ORF">HUO14_11515</name>
</gene>